<dbReference type="InterPro" id="IPR050904">
    <property type="entry name" value="Adhesion/Biosynth-related"/>
</dbReference>
<feature type="domain" description="FAS1" evidence="2">
    <location>
        <begin position="49"/>
        <end position="182"/>
    </location>
</feature>
<dbReference type="EMBL" id="CP024201">
    <property type="protein sequence ID" value="ATQ43478.1"/>
    <property type="molecule type" value="Genomic_DNA"/>
</dbReference>
<reference evidence="3 4" key="1">
    <citation type="submission" date="2017-10" db="EMBL/GenBank/DDBJ databases">
        <title>Genome sequence of Caulobacter mirabilis FWC38.</title>
        <authorList>
            <person name="Fiebig A."/>
            <person name="Crosson S."/>
        </authorList>
    </citation>
    <scope>NUCLEOTIDE SEQUENCE [LARGE SCALE GENOMIC DNA]</scope>
    <source>
        <strain evidence="3 4">FWC 38</strain>
    </source>
</reference>
<dbReference type="Gene3D" id="2.30.180.10">
    <property type="entry name" value="FAS1 domain"/>
    <property type="match status" value="1"/>
</dbReference>
<dbReference type="SMART" id="SM00554">
    <property type="entry name" value="FAS1"/>
    <property type="match status" value="1"/>
</dbReference>
<gene>
    <name evidence="3" type="ORF">CSW64_14190</name>
</gene>
<dbReference type="OrthoDB" id="9800666at2"/>
<sequence length="206" mass="20292">MQAFRLAAAASVAALLAAPAFAQDAAAPTAPVAAPAVGLAVVTPNVVAKGDTIETLKAAGQFSTLLKALDATNLTGVVKAQKTLTVFAPTDAAFAALPAGELDKLQKDPAAMQQVLVYHLINAPIEKTKIAGAKGPVATVAGSGLVLDGSAEDGALKANDAHILVAEVKTTSGVVYVVDKVLTPEGAAAAMAVPAPEAPAEAAPAS</sequence>
<dbReference type="FunFam" id="2.30.180.10:FF:000032">
    <property type="entry name" value="Fasciclin domain-containing protein, putative"/>
    <property type="match status" value="1"/>
</dbReference>
<name>A0A2D2AZN9_9CAUL</name>
<dbReference type="SUPFAM" id="SSF82153">
    <property type="entry name" value="FAS1 domain"/>
    <property type="match status" value="1"/>
</dbReference>
<dbReference type="RefSeq" id="WP_099622729.1">
    <property type="nucleotide sequence ID" value="NZ_CP024201.1"/>
</dbReference>
<organism evidence="3 4">
    <name type="scientific">Caulobacter mirabilis</name>
    <dbReference type="NCBI Taxonomy" id="69666"/>
    <lineage>
        <taxon>Bacteria</taxon>
        <taxon>Pseudomonadati</taxon>
        <taxon>Pseudomonadota</taxon>
        <taxon>Alphaproteobacteria</taxon>
        <taxon>Caulobacterales</taxon>
        <taxon>Caulobacteraceae</taxon>
        <taxon>Caulobacter</taxon>
    </lineage>
</organism>
<evidence type="ECO:0000313" key="4">
    <source>
        <dbReference type="Proteomes" id="UP000228945"/>
    </source>
</evidence>
<dbReference type="InterPro" id="IPR000782">
    <property type="entry name" value="FAS1_domain"/>
</dbReference>
<keyword evidence="4" id="KW-1185">Reference proteome</keyword>
<feature type="signal peptide" evidence="1">
    <location>
        <begin position="1"/>
        <end position="22"/>
    </location>
</feature>
<dbReference type="Pfam" id="PF02469">
    <property type="entry name" value="Fasciclin"/>
    <property type="match status" value="1"/>
</dbReference>
<dbReference type="PROSITE" id="PS50213">
    <property type="entry name" value="FAS1"/>
    <property type="match status" value="1"/>
</dbReference>
<dbReference type="AlphaFoldDB" id="A0A2D2AZN9"/>
<dbReference type="PANTHER" id="PTHR10900">
    <property type="entry name" value="PERIOSTIN-RELATED"/>
    <property type="match status" value="1"/>
</dbReference>
<dbReference type="KEGG" id="cmb:CSW64_14190"/>
<feature type="chain" id="PRO_5013904459" description="FAS1 domain-containing protein" evidence="1">
    <location>
        <begin position="23"/>
        <end position="206"/>
    </location>
</feature>
<evidence type="ECO:0000313" key="3">
    <source>
        <dbReference type="EMBL" id="ATQ43478.1"/>
    </source>
</evidence>
<accession>A0A2D2AZN9</accession>
<dbReference type="Proteomes" id="UP000228945">
    <property type="component" value="Chromosome"/>
</dbReference>
<evidence type="ECO:0000256" key="1">
    <source>
        <dbReference type="SAM" id="SignalP"/>
    </source>
</evidence>
<protein>
    <recommendedName>
        <fullName evidence="2">FAS1 domain-containing protein</fullName>
    </recommendedName>
</protein>
<keyword evidence="1" id="KW-0732">Signal</keyword>
<dbReference type="InterPro" id="IPR036378">
    <property type="entry name" value="FAS1_dom_sf"/>
</dbReference>
<proteinExistence type="predicted"/>
<evidence type="ECO:0000259" key="2">
    <source>
        <dbReference type="PROSITE" id="PS50213"/>
    </source>
</evidence>